<dbReference type="InParanoid" id="A0A0H2SDY9"/>
<dbReference type="SMART" id="SM00248">
    <property type="entry name" value="ANK"/>
    <property type="match status" value="3"/>
</dbReference>
<dbReference type="Gene3D" id="1.25.40.20">
    <property type="entry name" value="Ankyrin repeat-containing domain"/>
    <property type="match status" value="1"/>
</dbReference>
<accession>A0A0H2SDY9</accession>
<gene>
    <name evidence="1" type="ORF">SCHPADRAFT_273348</name>
</gene>
<protein>
    <recommendedName>
        <fullName evidence="3">Ankyrin</fullName>
    </recommendedName>
</protein>
<reference evidence="1 2" key="1">
    <citation type="submission" date="2015-04" db="EMBL/GenBank/DDBJ databases">
        <title>Complete genome sequence of Schizopora paradoxa KUC8140, a cosmopolitan wood degrader in East Asia.</title>
        <authorList>
            <consortium name="DOE Joint Genome Institute"/>
            <person name="Min B."/>
            <person name="Park H."/>
            <person name="Jang Y."/>
            <person name="Kim J.-J."/>
            <person name="Kim K.H."/>
            <person name="Pangilinan J."/>
            <person name="Lipzen A."/>
            <person name="Riley R."/>
            <person name="Grigoriev I.V."/>
            <person name="Spatafora J.W."/>
            <person name="Choi I.-G."/>
        </authorList>
    </citation>
    <scope>NUCLEOTIDE SEQUENCE [LARGE SCALE GENOMIC DNA]</scope>
    <source>
        <strain evidence="1 2">KUC8140</strain>
    </source>
</reference>
<dbReference type="SUPFAM" id="SSF48403">
    <property type="entry name" value="Ankyrin repeat"/>
    <property type="match status" value="1"/>
</dbReference>
<dbReference type="EMBL" id="KQ085932">
    <property type="protein sequence ID" value="KLO15261.1"/>
    <property type="molecule type" value="Genomic_DNA"/>
</dbReference>
<sequence length="292" mass="32716">MEYLPAELLYEIHLFALSETLPFTNSHIQEVFKGASTSHRVAYLASKYEERYERRDKHGRKVVTSTRGPIGHALLFPLCTEPVLDALFRYYSSRPPDPYASRIDSWAKETQLPRRLFSGSNLSAAKPDGRPLRSSDPPLPFLKHLYDLFSTYTLSPPPDANAHGGYALTRAVFTGHLPLVLFLLSVGARPAENNSLAVRVAIRKRDLKLVRVLVEGGSTEEYAVDDRSGVLKVKAGVAGKKRRRIGDRVDVNTTMLKEAVEVSSSDIVRYLLDRGARPDIQVMEKMQKSGFM</sequence>
<evidence type="ECO:0008006" key="3">
    <source>
        <dbReference type="Google" id="ProtNLM"/>
    </source>
</evidence>
<dbReference type="AlphaFoldDB" id="A0A0H2SDY9"/>
<evidence type="ECO:0000313" key="1">
    <source>
        <dbReference type="EMBL" id="KLO15261.1"/>
    </source>
</evidence>
<proteinExistence type="predicted"/>
<name>A0A0H2SDY9_9AGAM</name>
<dbReference type="OrthoDB" id="539213at2759"/>
<dbReference type="STRING" id="27342.A0A0H2SDY9"/>
<dbReference type="Proteomes" id="UP000053477">
    <property type="component" value="Unassembled WGS sequence"/>
</dbReference>
<organism evidence="1 2">
    <name type="scientific">Schizopora paradoxa</name>
    <dbReference type="NCBI Taxonomy" id="27342"/>
    <lineage>
        <taxon>Eukaryota</taxon>
        <taxon>Fungi</taxon>
        <taxon>Dikarya</taxon>
        <taxon>Basidiomycota</taxon>
        <taxon>Agaricomycotina</taxon>
        <taxon>Agaricomycetes</taxon>
        <taxon>Hymenochaetales</taxon>
        <taxon>Schizoporaceae</taxon>
        <taxon>Schizopora</taxon>
    </lineage>
</organism>
<keyword evidence="2" id="KW-1185">Reference proteome</keyword>
<dbReference type="InterPro" id="IPR002110">
    <property type="entry name" value="Ankyrin_rpt"/>
</dbReference>
<dbReference type="InterPro" id="IPR036770">
    <property type="entry name" value="Ankyrin_rpt-contain_sf"/>
</dbReference>
<evidence type="ECO:0000313" key="2">
    <source>
        <dbReference type="Proteomes" id="UP000053477"/>
    </source>
</evidence>